<sequence length="122" mass="13821">MGEIASNTLLEDRLIAIGNLGGVAVSNAYEVAKTVGAPHHGWLEKQRQLPTAKLLKSIRSLEKQIAQHRQWIDNPYLKIPADIPTEEVEYLVTTKWPNDIARQRQHIEIIRGVLHERNISEA</sequence>
<proteinExistence type="predicted"/>
<protein>
    <submittedName>
        <fullName evidence="1">Uncharacterized protein</fullName>
    </submittedName>
</protein>
<dbReference type="EMBL" id="CBTK010000223">
    <property type="protein sequence ID" value="CDH45900.1"/>
    <property type="molecule type" value="Genomic_DNA"/>
</dbReference>
<keyword evidence="2" id="KW-1185">Reference proteome</keyword>
<dbReference type="Proteomes" id="UP000019184">
    <property type="component" value="Unassembled WGS sequence"/>
</dbReference>
<comment type="caution">
    <text evidence="1">The sequence shown here is derived from an EMBL/GenBank/DDBJ whole genome shotgun (WGS) entry which is preliminary data.</text>
</comment>
<accession>A0A7U7J521</accession>
<reference evidence="1 2" key="1">
    <citation type="journal article" date="2014" name="ISME J.">
        <title>Candidatus Competibacter-lineage genomes retrieved from metagenomes reveal functional metabolic diversity.</title>
        <authorList>
            <person name="McIlroy S.J."/>
            <person name="Albertsen M."/>
            <person name="Andresen E.K."/>
            <person name="Saunders A.M."/>
            <person name="Kristiansen R."/>
            <person name="Stokholm-Bjerregaard M."/>
            <person name="Nielsen K.L."/>
            <person name="Nielsen P.H."/>
        </authorList>
    </citation>
    <scope>NUCLEOTIDE SEQUENCE [LARGE SCALE GENOMIC DNA]</scope>
    <source>
        <strain evidence="1 2">Run_B_J11</strain>
    </source>
</reference>
<dbReference type="AlphaFoldDB" id="A0A7U7J521"/>
<name>A0A7U7J521_9GAMM</name>
<evidence type="ECO:0000313" key="2">
    <source>
        <dbReference type="Proteomes" id="UP000019184"/>
    </source>
</evidence>
<dbReference type="OrthoDB" id="7065261at2"/>
<dbReference type="RefSeq" id="WP_034434093.1">
    <property type="nucleotide sequence ID" value="NZ_CBTK010000223.1"/>
</dbReference>
<evidence type="ECO:0000313" key="1">
    <source>
        <dbReference type="EMBL" id="CDH45900.1"/>
    </source>
</evidence>
<gene>
    <name evidence="1" type="ORF">BN874_30032</name>
</gene>
<organism evidence="1 2">
    <name type="scientific">Candidatus Contendobacter odensis Run_B_J11</name>
    <dbReference type="NCBI Taxonomy" id="1400861"/>
    <lineage>
        <taxon>Bacteria</taxon>
        <taxon>Pseudomonadati</taxon>
        <taxon>Pseudomonadota</taxon>
        <taxon>Gammaproteobacteria</taxon>
        <taxon>Candidatus Competibacteraceae</taxon>
        <taxon>Candidatus Contendibacter</taxon>
    </lineage>
</organism>